<accession>A0A538SZA2</accession>
<proteinExistence type="predicted"/>
<name>A0A538SZA2_UNCEI</name>
<protein>
    <submittedName>
        <fullName evidence="3">Phosphatase PAP2 family protein</fullName>
    </submittedName>
</protein>
<feature type="chain" id="PRO_5022149230" evidence="1">
    <location>
        <begin position="28"/>
        <end position="250"/>
    </location>
</feature>
<comment type="caution">
    <text evidence="3">The sequence shown here is derived from an EMBL/GenBank/DDBJ whole genome shotgun (WGS) entry which is preliminary data.</text>
</comment>
<dbReference type="AlphaFoldDB" id="A0A538SZA2"/>
<sequence>MFLVAMRFVSSLLVMMCLAACTVSAHAEPADSAAGLPRSPATWTDVSAPTGRLFTKGDAWFAAATVATVALGTRLDRWAQDEAPENNGPFAVHVSHAAEHLGNAAYIIPAFLVLGAADALEHRSDRAASLVRIVEGMAAAGAAAGVVKLAVGRARPFQTPGDQDVMLPFSGYSSFPSGHTTLAFGLAAAIDKETSAKWVPWVVYPLAGLVGWSRVRDGKHWSSDVAAGAALGAWTARKVVTLARRRIRTP</sequence>
<evidence type="ECO:0000313" key="3">
    <source>
        <dbReference type="EMBL" id="TMQ56713.1"/>
    </source>
</evidence>
<evidence type="ECO:0000313" key="4">
    <source>
        <dbReference type="Proteomes" id="UP000320913"/>
    </source>
</evidence>
<dbReference type="SMART" id="SM00014">
    <property type="entry name" value="acidPPc"/>
    <property type="match status" value="1"/>
</dbReference>
<dbReference type="PANTHER" id="PTHR14969">
    <property type="entry name" value="SPHINGOSINE-1-PHOSPHATE PHOSPHOHYDROLASE"/>
    <property type="match status" value="1"/>
</dbReference>
<dbReference type="PANTHER" id="PTHR14969:SF13">
    <property type="entry name" value="AT30094P"/>
    <property type="match status" value="1"/>
</dbReference>
<reference evidence="3 4" key="1">
    <citation type="journal article" date="2019" name="Nat. Microbiol.">
        <title>Mediterranean grassland soil C-N compound turnover is dependent on rainfall and depth, and is mediated by genomically divergent microorganisms.</title>
        <authorList>
            <person name="Diamond S."/>
            <person name="Andeer P.F."/>
            <person name="Li Z."/>
            <person name="Crits-Christoph A."/>
            <person name="Burstein D."/>
            <person name="Anantharaman K."/>
            <person name="Lane K.R."/>
            <person name="Thomas B.C."/>
            <person name="Pan C."/>
            <person name="Northen T.R."/>
            <person name="Banfield J.F."/>
        </authorList>
    </citation>
    <scope>NUCLEOTIDE SEQUENCE [LARGE SCALE GENOMIC DNA]</scope>
    <source>
        <strain evidence="3">WS_5</strain>
    </source>
</reference>
<dbReference type="EMBL" id="VBOV01000193">
    <property type="protein sequence ID" value="TMQ56713.1"/>
    <property type="molecule type" value="Genomic_DNA"/>
</dbReference>
<keyword evidence="1" id="KW-0732">Signal</keyword>
<feature type="domain" description="Phosphatidic acid phosphatase type 2/haloperoxidase" evidence="2">
    <location>
        <begin position="130"/>
        <end position="240"/>
    </location>
</feature>
<gene>
    <name evidence="3" type="ORF">E6K75_08030</name>
</gene>
<dbReference type="Gene3D" id="1.20.144.10">
    <property type="entry name" value="Phosphatidic acid phosphatase type 2/haloperoxidase"/>
    <property type="match status" value="1"/>
</dbReference>
<dbReference type="InterPro" id="IPR000326">
    <property type="entry name" value="PAP2/HPO"/>
</dbReference>
<dbReference type="Proteomes" id="UP000320913">
    <property type="component" value="Unassembled WGS sequence"/>
</dbReference>
<organism evidence="3 4">
    <name type="scientific">Eiseniibacteriota bacterium</name>
    <dbReference type="NCBI Taxonomy" id="2212470"/>
    <lineage>
        <taxon>Bacteria</taxon>
        <taxon>Candidatus Eiseniibacteriota</taxon>
    </lineage>
</organism>
<dbReference type="Pfam" id="PF01569">
    <property type="entry name" value="PAP2"/>
    <property type="match status" value="1"/>
</dbReference>
<evidence type="ECO:0000256" key="1">
    <source>
        <dbReference type="SAM" id="SignalP"/>
    </source>
</evidence>
<feature type="signal peptide" evidence="1">
    <location>
        <begin position="1"/>
        <end position="27"/>
    </location>
</feature>
<dbReference type="InterPro" id="IPR036938">
    <property type="entry name" value="PAP2/HPO_sf"/>
</dbReference>
<dbReference type="SUPFAM" id="SSF48317">
    <property type="entry name" value="Acid phosphatase/Vanadium-dependent haloperoxidase"/>
    <property type="match status" value="1"/>
</dbReference>
<evidence type="ECO:0000259" key="2">
    <source>
        <dbReference type="SMART" id="SM00014"/>
    </source>
</evidence>